<dbReference type="InterPro" id="IPR010982">
    <property type="entry name" value="Lambda_DNA-bd_dom_sf"/>
</dbReference>
<gene>
    <name evidence="2" type="ORF">NCTC11661_02306</name>
</gene>
<protein>
    <recommendedName>
        <fullName evidence="1">ORC1/DEAH AAA+ ATPase domain-containing protein</fullName>
    </recommendedName>
</protein>
<evidence type="ECO:0000313" key="2">
    <source>
        <dbReference type="EMBL" id="SUV53159.1"/>
    </source>
</evidence>
<dbReference type="InterPro" id="IPR001387">
    <property type="entry name" value="Cro/C1-type_HTH"/>
</dbReference>
<feature type="domain" description="ORC1/DEAH AAA+ ATPase" evidence="1">
    <location>
        <begin position="98"/>
        <end position="218"/>
    </location>
</feature>
<dbReference type="Pfam" id="PF13401">
    <property type="entry name" value="AAA_22"/>
    <property type="match status" value="1"/>
</dbReference>
<dbReference type="InterPro" id="IPR027417">
    <property type="entry name" value="P-loop_NTPase"/>
</dbReference>
<dbReference type="RefSeq" id="WP_002688485.1">
    <property type="nucleotide sequence ID" value="NZ_UFTJ01000005.1"/>
</dbReference>
<sequence length="306" mass="35090">MVFTLEQKTQVIPQALNQYLEDKGIVIEQLAKKLKMSRQYIDEIAKGSTHFQKTEIKDKYYQNICDFIGLSLENEVWRHFNTANYQIITEAINNAKKRKRRVLIDGDTGAGKSYACHSYKKIAPKGTYIVTFSGSGNPREFVKNIAETVGAETNGTAGNIINNIIKHLTTQDYDTVLVIDECEHIQEKPGYINHVKSLADGLEGKCGFVICGMGLKELLHRRYTNHKQNYRQTYSRFSKRVYCTENIQEDIERICEDLGLSRGVCNWLKSYAKDFRVLREMIEDAFDESEKTGEAVSVELLDELYP</sequence>
<dbReference type="CDD" id="cd00093">
    <property type="entry name" value="HTH_XRE"/>
    <property type="match status" value="1"/>
</dbReference>
<dbReference type="GO" id="GO:0016887">
    <property type="term" value="F:ATP hydrolysis activity"/>
    <property type="evidence" value="ECO:0007669"/>
    <property type="project" value="InterPro"/>
</dbReference>
<dbReference type="SUPFAM" id="SSF52540">
    <property type="entry name" value="P-loop containing nucleoside triphosphate hydrolases"/>
    <property type="match status" value="1"/>
</dbReference>
<proteinExistence type="predicted"/>
<name>A0A380ZWP9_9FLAO</name>
<dbReference type="Gene3D" id="3.40.50.300">
    <property type="entry name" value="P-loop containing nucleotide triphosphate hydrolases"/>
    <property type="match status" value="1"/>
</dbReference>
<accession>A0A380ZWP9</accession>
<evidence type="ECO:0000313" key="3">
    <source>
        <dbReference type="Proteomes" id="UP000255515"/>
    </source>
</evidence>
<dbReference type="Proteomes" id="UP000255515">
    <property type="component" value="Unassembled WGS sequence"/>
</dbReference>
<organism evidence="2 3">
    <name type="scientific">Bergeyella zoohelcum</name>
    <dbReference type="NCBI Taxonomy" id="1015"/>
    <lineage>
        <taxon>Bacteria</taxon>
        <taxon>Pseudomonadati</taxon>
        <taxon>Bacteroidota</taxon>
        <taxon>Flavobacteriia</taxon>
        <taxon>Flavobacteriales</taxon>
        <taxon>Weeksellaceae</taxon>
        <taxon>Bergeyella</taxon>
    </lineage>
</organism>
<reference evidence="2 3" key="1">
    <citation type="submission" date="2018-06" db="EMBL/GenBank/DDBJ databases">
        <authorList>
            <consortium name="Pathogen Informatics"/>
            <person name="Doyle S."/>
        </authorList>
    </citation>
    <scope>NUCLEOTIDE SEQUENCE [LARGE SCALE GENOMIC DNA]</scope>
    <source>
        <strain evidence="2 3">NCTC11661</strain>
    </source>
</reference>
<dbReference type="GO" id="GO:0003677">
    <property type="term" value="F:DNA binding"/>
    <property type="evidence" value="ECO:0007669"/>
    <property type="project" value="InterPro"/>
</dbReference>
<dbReference type="SUPFAM" id="SSF47413">
    <property type="entry name" value="lambda repressor-like DNA-binding domains"/>
    <property type="match status" value="1"/>
</dbReference>
<dbReference type="EMBL" id="UFTJ01000005">
    <property type="protein sequence ID" value="SUV53159.1"/>
    <property type="molecule type" value="Genomic_DNA"/>
</dbReference>
<dbReference type="InterPro" id="IPR049945">
    <property type="entry name" value="AAA_22"/>
</dbReference>
<evidence type="ECO:0000259" key="1">
    <source>
        <dbReference type="Pfam" id="PF13401"/>
    </source>
</evidence>
<dbReference type="AlphaFoldDB" id="A0A380ZWP9"/>